<evidence type="ECO:0000256" key="2">
    <source>
        <dbReference type="ARBA" id="ARBA00022989"/>
    </source>
</evidence>
<dbReference type="HOGENOM" id="CLU_426603_0_0_1"/>
<dbReference type="eggNOG" id="ENOG502R5UW">
    <property type="taxonomic scope" value="Eukaryota"/>
</dbReference>
<dbReference type="SUPFAM" id="SSF103473">
    <property type="entry name" value="MFS general substrate transporter"/>
    <property type="match status" value="1"/>
</dbReference>
<evidence type="ECO:0000256" key="1">
    <source>
        <dbReference type="ARBA" id="ARBA00022692"/>
    </source>
</evidence>
<keyword evidence="3 4" id="KW-0472">Membrane</keyword>
<keyword evidence="1 4" id="KW-0812">Transmembrane</keyword>
<reference evidence="6" key="3">
    <citation type="submission" date="2015-06" db="UniProtKB">
        <authorList>
            <consortium name="EnsemblMetazoa"/>
        </authorList>
    </citation>
    <scope>IDENTIFICATION</scope>
</reference>
<dbReference type="Pfam" id="PF07690">
    <property type="entry name" value="MFS_1"/>
    <property type="match status" value="1"/>
</dbReference>
<evidence type="ECO:0008006" key="8">
    <source>
        <dbReference type="Google" id="ProtNLM"/>
    </source>
</evidence>
<reference evidence="5 7" key="2">
    <citation type="journal article" date="2013" name="Nature">
        <title>Insights into bilaterian evolution from three spiralian genomes.</title>
        <authorList>
            <person name="Simakov O."/>
            <person name="Marletaz F."/>
            <person name="Cho S.J."/>
            <person name="Edsinger-Gonzales E."/>
            <person name="Havlak P."/>
            <person name="Hellsten U."/>
            <person name="Kuo D.H."/>
            <person name="Larsson T."/>
            <person name="Lv J."/>
            <person name="Arendt D."/>
            <person name="Savage R."/>
            <person name="Osoegawa K."/>
            <person name="de Jong P."/>
            <person name="Grimwood J."/>
            <person name="Chapman J.A."/>
            <person name="Shapiro H."/>
            <person name="Aerts A."/>
            <person name="Otillar R.P."/>
            <person name="Terry A.Y."/>
            <person name="Boore J.L."/>
            <person name="Grigoriev I.V."/>
            <person name="Lindberg D.R."/>
            <person name="Seaver E.C."/>
            <person name="Weisblat D.A."/>
            <person name="Putnam N.H."/>
            <person name="Rokhsar D.S."/>
        </authorList>
    </citation>
    <scope>NUCLEOTIDE SEQUENCE</scope>
</reference>
<evidence type="ECO:0000313" key="6">
    <source>
        <dbReference type="EnsemblMetazoa" id="HelroP83935"/>
    </source>
</evidence>
<feature type="transmembrane region" description="Helical" evidence="4">
    <location>
        <begin position="206"/>
        <end position="226"/>
    </location>
</feature>
<dbReference type="InParanoid" id="T1G5C0"/>
<dbReference type="GO" id="GO:0022857">
    <property type="term" value="F:transmembrane transporter activity"/>
    <property type="evidence" value="ECO:0007669"/>
    <property type="project" value="InterPro"/>
</dbReference>
<feature type="transmembrane region" description="Helical" evidence="4">
    <location>
        <begin position="389"/>
        <end position="410"/>
    </location>
</feature>
<dbReference type="Gene3D" id="1.20.1250.20">
    <property type="entry name" value="MFS general substrate transporter like domains"/>
    <property type="match status" value="2"/>
</dbReference>
<proteinExistence type="predicted"/>
<organism evidence="6 7">
    <name type="scientific">Helobdella robusta</name>
    <name type="common">Californian leech</name>
    <dbReference type="NCBI Taxonomy" id="6412"/>
    <lineage>
        <taxon>Eukaryota</taxon>
        <taxon>Metazoa</taxon>
        <taxon>Spiralia</taxon>
        <taxon>Lophotrochozoa</taxon>
        <taxon>Annelida</taxon>
        <taxon>Clitellata</taxon>
        <taxon>Hirudinea</taxon>
        <taxon>Rhynchobdellida</taxon>
        <taxon>Glossiphoniidae</taxon>
        <taxon>Helobdella</taxon>
    </lineage>
</organism>
<dbReference type="KEGG" id="hro:HELRODRAFT_83935"/>
<keyword evidence="7" id="KW-1185">Reference proteome</keyword>
<feature type="transmembrane region" description="Helical" evidence="4">
    <location>
        <begin position="27"/>
        <end position="46"/>
    </location>
</feature>
<accession>T1G5C0</accession>
<sequence>GACISIPGPTLKVLTDNINGTLSKTTLIFTGRSFGYIVGSIIGGVLFDCFNQLLLLALSMFCSAIPSFLIPSCTHLAPLAFLISLQGVSMGFLDAGGNVVCINVWGTKSASAIQSIHFTFGFGAFIAPLIAKPFLSSATTSTNSSLSSLTSPSLLSSTSTLSPSISMLKKSPPDLNISTHNNNKILFSKFEEFACWCSIKCPYWTISFYLTLVGIFIFSLYLYPYISSKSQSLQSTHHAEDDATVYKPVSMKIELTLLFMLSTFFFCYVGMEVSYGGLVASYSTRTLKFSQQNAALVTSLFWSTFSLGRLLSIFIANYIKPSVMIVGNLILTLIPLVLLTVSHYLLLQNATEILYAGSACLGLGMSSIFPAGVSWVGNYIKLTGKYASIFVVGSAIGEMVLPILGAHLMLVNDIYLIYMLLAISIFSLILFIIMAKIAQVISRLDGRRYVGVKLGEEVVSLTNLTNNDEDGDEENDEDSDLFDVVKDDKRLLIHQGNNGNKHVKFDLNMTTSGFSTNPHHNAKSILKAKDIMKND</sequence>
<dbReference type="InterPro" id="IPR036259">
    <property type="entry name" value="MFS_trans_sf"/>
</dbReference>
<dbReference type="EMBL" id="KB097070">
    <property type="protein sequence ID" value="ESN99799.1"/>
    <property type="molecule type" value="Genomic_DNA"/>
</dbReference>
<dbReference type="EMBL" id="AMQM01005738">
    <property type="status" value="NOT_ANNOTATED_CDS"/>
    <property type="molecule type" value="Genomic_DNA"/>
</dbReference>
<dbReference type="EnsemblMetazoa" id="HelroT83935">
    <property type="protein sequence ID" value="HelroP83935"/>
    <property type="gene ID" value="HelroG83935"/>
</dbReference>
<gene>
    <name evidence="6" type="primary">20216267</name>
    <name evidence="5" type="ORF">HELRODRAFT_83935</name>
</gene>
<feature type="transmembrane region" description="Helical" evidence="4">
    <location>
        <begin position="257"/>
        <end position="280"/>
    </location>
</feature>
<dbReference type="CTD" id="20216267"/>
<dbReference type="FunFam" id="1.20.1250.20:FF:001038">
    <property type="entry name" value="Uncharacterized protein"/>
    <property type="match status" value="1"/>
</dbReference>
<dbReference type="RefSeq" id="XP_009022039.1">
    <property type="nucleotide sequence ID" value="XM_009023791.1"/>
</dbReference>
<dbReference type="Proteomes" id="UP000015101">
    <property type="component" value="Unassembled WGS sequence"/>
</dbReference>
<protein>
    <recommendedName>
        <fullName evidence="8">Major facilitator superfamily (MFS) profile domain-containing protein</fullName>
    </recommendedName>
</protein>
<feature type="transmembrane region" description="Helical" evidence="4">
    <location>
        <begin position="76"/>
        <end position="104"/>
    </location>
</feature>
<feature type="transmembrane region" description="Helical" evidence="4">
    <location>
        <begin position="353"/>
        <end position="377"/>
    </location>
</feature>
<evidence type="ECO:0000313" key="7">
    <source>
        <dbReference type="Proteomes" id="UP000015101"/>
    </source>
</evidence>
<keyword evidence="2 4" id="KW-1133">Transmembrane helix</keyword>
<dbReference type="GeneID" id="20216267"/>
<feature type="transmembrane region" description="Helical" evidence="4">
    <location>
        <begin position="326"/>
        <end position="347"/>
    </location>
</feature>
<name>T1G5C0_HELRO</name>
<dbReference type="OMA" id="MYERVPF"/>
<feature type="transmembrane region" description="Helical" evidence="4">
    <location>
        <begin position="53"/>
        <end position="70"/>
    </location>
</feature>
<dbReference type="InterPro" id="IPR011701">
    <property type="entry name" value="MFS"/>
</dbReference>
<evidence type="ECO:0000256" key="3">
    <source>
        <dbReference type="ARBA" id="ARBA00023136"/>
    </source>
</evidence>
<evidence type="ECO:0000256" key="4">
    <source>
        <dbReference type="SAM" id="Phobius"/>
    </source>
</evidence>
<feature type="transmembrane region" description="Helical" evidence="4">
    <location>
        <begin position="300"/>
        <end position="319"/>
    </location>
</feature>
<dbReference type="PANTHER" id="PTHR23121">
    <property type="entry name" value="SODIUM-DEPENDENT GLUCOSE TRANSPORTER 1"/>
    <property type="match status" value="1"/>
</dbReference>
<dbReference type="PANTHER" id="PTHR23121:SF9">
    <property type="entry name" value="SODIUM-DEPENDENT GLUCOSE TRANSPORTER 1"/>
    <property type="match status" value="1"/>
</dbReference>
<feature type="transmembrane region" description="Helical" evidence="4">
    <location>
        <begin position="116"/>
        <end position="135"/>
    </location>
</feature>
<dbReference type="OrthoDB" id="546893at2759"/>
<feature type="transmembrane region" description="Helical" evidence="4">
    <location>
        <begin position="416"/>
        <end position="438"/>
    </location>
</feature>
<evidence type="ECO:0000313" key="5">
    <source>
        <dbReference type="EMBL" id="ESN99799.1"/>
    </source>
</evidence>
<dbReference type="AlphaFoldDB" id="T1G5C0"/>
<reference evidence="7" key="1">
    <citation type="submission" date="2012-12" db="EMBL/GenBank/DDBJ databases">
        <authorList>
            <person name="Hellsten U."/>
            <person name="Grimwood J."/>
            <person name="Chapman J.A."/>
            <person name="Shapiro H."/>
            <person name="Aerts A."/>
            <person name="Otillar R.P."/>
            <person name="Terry A.Y."/>
            <person name="Boore J.L."/>
            <person name="Simakov O."/>
            <person name="Marletaz F."/>
            <person name="Cho S.-J."/>
            <person name="Edsinger-Gonzales E."/>
            <person name="Havlak P."/>
            <person name="Kuo D.-H."/>
            <person name="Larsson T."/>
            <person name="Lv J."/>
            <person name="Arendt D."/>
            <person name="Savage R."/>
            <person name="Osoegawa K."/>
            <person name="de Jong P."/>
            <person name="Lindberg D.R."/>
            <person name="Seaver E.C."/>
            <person name="Weisblat D.A."/>
            <person name="Putnam N.H."/>
            <person name="Grigoriev I.V."/>
            <person name="Rokhsar D.S."/>
        </authorList>
    </citation>
    <scope>NUCLEOTIDE SEQUENCE</scope>
</reference>